<evidence type="ECO:0000256" key="2">
    <source>
        <dbReference type="ARBA" id="ARBA00010208"/>
    </source>
</evidence>
<dbReference type="PANTHER" id="PTHR12978:SF0">
    <property type="entry name" value="M7GPPPX DIPHOSPHATASE"/>
    <property type="match status" value="1"/>
</dbReference>
<reference evidence="11" key="1">
    <citation type="submission" date="2023-07" db="EMBL/GenBank/DDBJ databases">
        <authorList>
            <person name="Stuckert A."/>
        </authorList>
    </citation>
    <scope>NUCLEOTIDE SEQUENCE</scope>
</reference>
<keyword evidence="9" id="KW-0378">Hydrolase</keyword>
<evidence type="ECO:0000256" key="6">
    <source>
        <dbReference type="ARBA" id="ARBA00022490"/>
    </source>
</evidence>
<dbReference type="Gene3D" id="3.30.200.40">
    <property type="entry name" value="Scavenger mRNA decapping enzyme, N-terminal domain"/>
    <property type="match status" value="1"/>
</dbReference>
<keyword evidence="6" id="KW-0963">Cytoplasm</keyword>
<feature type="compositionally biased region" description="Basic and acidic residues" evidence="10">
    <location>
        <begin position="1"/>
        <end position="12"/>
    </location>
</feature>
<dbReference type="PIRSF" id="PIRSF028973">
    <property type="entry name" value="Scavenger_mRNA_decap_enz"/>
    <property type="match status" value="1"/>
</dbReference>
<accession>A0ABN9KS66</accession>
<dbReference type="InterPro" id="IPR008594">
    <property type="entry name" value="DcpS/DCS2"/>
</dbReference>
<dbReference type="Pfam" id="PF05652">
    <property type="entry name" value="DcpS"/>
    <property type="match status" value="1"/>
</dbReference>
<evidence type="ECO:0000256" key="4">
    <source>
        <dbReference type="ARBA" id="ARBA00012520"/>
    </source>
</evidence>
<dbReference type="Gene3D" id="3.30.428.10">
    <property type="entry name" value="HIT-like"/>
    <property type="match status" value="1"/>
</dbReference>
<dbReference type="SUPFAM" id="SSF102860">
    <property type="entry name" value="mRNA decapping enzyme DcpS N-terminal domain"/>
    <property type="match status" value="1"/>
</dbReference>
<dbReference type="Proteomes" id="UP001176940">
    <property type="component" value="Unassembled WGS sequence"/>
</dbReference>
<protein>
    <recommendedName>
        <fullName evidence="5 9">m7GpppX diphosphatase</fullName>
        <ecNumber evidence="4 9">3.6.1.59</ecNumber>
    </recommendedName>
</protein>
<keyword evidence="9" id="KW-0539">Nucleus</keyword>
<evidence type="ECO:0000256" key="3">
    <source>
        <dbReference type="ARBA" id="ARBA00011140"/>
    </source>
</evidence>
<sequence>MAQPGDKRKREDEVENGGAGESVTSAGAEHPLSGFKLRSVLRESARDKTIFLHGQVSDEDAVVILERAPFQADTVSRLLADDPTLRLQLKNDIYGVYHLSPPPQLNEVKATIIRPATEKHIKKYLRQELQLISETGDDYRSITLPFIQSQSFSIQWVYNILEKKAEADRIVHENPDPALGFILLPDFKWNQKQVDDLYLIAICHPRGIKSLRDLNGDHLPLLKNILQEGQAAILERYGVHGHQLRIYLHYQPSYYHLHVHFVALGHEAPGITVERAHLLSDVIQNLELDAQYYRTRTLTYALRVDEPLLQRFRDAGRG</sequence>
<comment type="subcellular location">
    <subcellularLocation>
        <location evidence="1">Cytoplasm</location>
    </subcellularLocation>
    <subcellularLocation>
        <location evidence="9">Nucleus</location>
    </subcellularLocation>
</comment>
<dbReference type="SUPFAM" id="SSF54197">
    <property type="entry name" value="HIT-like"/>
    <property type="match status" value="1"/>
</dbReference>
<dbReference type="EC" id="3.6.1.59" evidence="4 9"/>
<comment type="similarity">
    <text evidence="2 9">Belongs to the HIT family.</text>
</comment>
<name>A0ABN9KS66_9NEOB</name>
<dbReference type="EMBL" id="CAUEEQ010001091">
    <property type="protein sequence ID" value="CAJ0918758.1"/>
    <property type="molecule type" value="Genomic_DNA"/>
</dbReference>
<dbReference type="InterPro" id="IPR036265">
    <property type="entry name" value="HIT-like_sf"/>
</dbReference>
<comment type="subunit">
    <text evidence="3">Homodimer. Associates with components of the exosome multienzyme ribonuclease complex, such as EXOSC3 and EXOSC4. Interacts with NDOR1.</text>
</comment>
<organism evidence="11 12">
    <name type="scientific">Ranitomeya imitator</name>
    <name type="common">mimic poison frog</name>
    <dbReference type="NCBI Taxonomy" id="111125"/>
    <lineage>
        <taxon>Eukaryota</taxon>
        <taxon>Metazoa</taxon>
        <taxon>Chordata</taxon>
        <taxon>Craniata</taxon>
        <taxon>Vertebrata</taxon>
        <taxon>Euteleostomi</taxon>
        <taxon>Amphibia</taxon>
        <taxon>Batrachia</taxon>
        <taxon>Anura</taxon>
        <taxon>Neobatrachia</taxon>
        <taxon>Hyloidea</taxon>
        <taxon>Dendrobatidae</taxon>
        <taxon>Dendrobatinae</taxon>
        <taxon>Ranitomeya</taxon>
    </lineage>
</organism>
<comment type="caution">
    <text evidence="11">The sequence shown here is derived from an EMBL/GenBank/DDBJ whole genome shotgun (WGS) entry which is preliminary data.</text>
</comment>
<comment type="function">
    <text evidence="9">Decapping scavenger enzyme that catalyzes the cleavage of a residual cap structure following the degradation of mRNAs by the 3'-&gt;5' exosome-mediated mRNA decay pathway.</text>
</comment>
<keyword evidence="12" id="KW-1185">Reference proteome</keyword>
<dbReference type="PANTHER" id="PTHR12978">
    <property type="entry name" value="HISTIDINE TRIAD HIT PROTEIN MEMBER"/>
    <property type="match status" value="1"/>
</dbReference>
<feature type="region of interest" description="Disordered" evidence="10">
    <location>
        <begin position="1"/>
        <end position="28"/>
    </location>
</feature>
<keyword evidence="7" id="KW-0597">Phosphoprotein</keyword>
<dbReference type="InterPro" id="IPR011145">
    <property type="entry name" value="Scavenger_mRNA_decap_enz_N"/>
</dbReference>
<evidence type="ECO:0000313" key="12">
    <source>
        <dbReference type="Proteomes" id="UP001176940"/>
    </source>
</evidence>
<dbReference type="InterPro" id="IPR019808">
    <property type="entry name" value="Histidine_triad_CS"/>
</dbReference>
<evidence type="ECO:0000256" key="8">
    <source>
        <dbReference type="ARBA" id="ARBA00048222"/>
    </source>
</evidence>
<evidence type="ECO:0000256" key="9">
    <source>
        <dbReference type="PIRNR" id="PIRNR028973"/>
    </source>
</evidence>
<evidence type="ECO:0000256" key="10">
    <source>
        <dbReference type="SAM" id="MobiDB-lite"/>
    </source>
</evidence>
<comment type="catalytic activity">
    <reaction evidence="8 9">
        <text>a 5'-end (N(7)-methyl 5'-triphosphoguanosine)-ribonucleoside in mRNA + H2O = N(7)-methyl-GMP + a 5'-end diphospho-ribonucleoside in mRNA + 2 H(+)</text>
        <dbReference type="Rhea" id="RHEA:65388"/>
        <dbReference type="Rhea" id="RHEA-COMP:17165"/>
        <dbReference type="Rhea" id="RHEA-COMP:17167"/>
        <dbReference type="ChEBI" id="CHEBI:15377"/>
        <dbReference type="ChEBI" id="CHEBI:15378"/>
        <dbReference type="ChEBI" id="CHEBI:58285"/>
        <dbReference type="ChEBI" id="CHEBI:156461"/>
        <dbReference type="ChEBI" id="CHEBI:167616"/>
        <dbReference type="EC" id="3.6.1.59"/>
    </reaction>
</comment>
<dbReference type="PROSITE" id="PS00892">
    <property type="entry name" value="HIT_1"/>
    <property type="match status" value="1"/>
</dbReference>
<evidence type="ECO:0000313" key="11">
    <source>
        <dbReference type="EMBL" id="CAJ0918758.1"/>
    </source>
</evidence>
<gene>
    <name evidence="11" type="ORF">RIMI_LOCUS863814</name>
</gene>
<evidence type="ECO:0000256" key="1">
    <source>
        <dbReference type="ARBA" id="ARBA00004496"/>
    </source>
</evidence>
<proteinExistence type="inferred from homology"/>
<keyword evidence="9" id="KW-0507">mRNA processing</keyword>
<dbReference type="Pfam" id="PF11969">
    <property type="entry name" value="DcpS_C"/>
    <property type="match status" value="1"/>
</dbReference>
<evidence type="ECO:0000256" key="7">
    <source>
        <dbReference type="ARBA" id="ARBA00022553"/>
    </source>
</evidence>
<evidence type="ECO:0000256" key="5">
    <source>
        <dbReference type="ARBA" id="ARBA00015636"/>
    </source>
</evidence>